<proteinExistence type="predicted"/>
<organism evidence="3">
    <name type="scientific">Puccinia triticina (isolate 1-1 / race 1 (BBBD))</name>
    <name type="common">Brown leaf rust fungus</name>
    <dbReference type="NCBI Taxonomy" id="630390"/>
    <lineage>
        <taxon>Eukaryota</taxon>
        <taxon>Fungi</taxon>
        <taxon>Dikarya</taxon>
        <taxon>Basidiomycota</taxon>
        <taxon>Pucciniomycotina</taxon>
        <taxon>Pucciniomycetes</taxon>
        <taxon>Pucciniales</taxon>
        <taxon>Pucciniaceae</taxon>
        <taxon>Puccinia</taxon>
    </lineage>
</organism>
<dbReference type="EMBL" id="ADAS02000100">
    <property type="protein sequence ID" value="OAV90525.1"/>
    <property type="molecule type" value="Genomic_DNA"/>
</dbReference>
<dbReference type="OrthoDB" id="10424222at2759"/>
<evidence type="ECO:0000313" key="3">
    <source>
        <dbReference type="EMBL" id="OAV90525.1"/>
    </source>
</evidence>
<reference evidence="4 5" key="3">
    <citation type="journal article" date="2017" name="G3 (Bethesda)">
        <title>Comparative analysis highlights variable genome content of wheat rusts and divergence of the mating loci.</title>
        <authorList>
            <person name="Cuomo C.A."/>
            <person name="Bakkeren G."/>
            <person name="Khalil H.B."/>
            <person name="Panwar V."/>
            <person name="Joly D."/>
            <person name="Linning R."/>
            <person name="Sakthikumar S."/>
            <person name="Song X."/>
            <person name="Adiconis X."/>
            <person name="Fan L."/>
            <person name="Goldberg J.M."/>
            <person name="Levin J.Z."/>
            <person name="Young S."/>
            <person name="Zeng Q."/>
            <person name="Anikster Y."/>
            <person name="Bruce M."/>
            <person name="Wang M."/>
            <person name="Yin C."/>
            <person name="McCallum B."/>
            <person name="Szabo L.J."/>
            <person name="Hulbert S."/>
            <person name="Chen X."/>
            <person name="Fellers J.P."/>
        </authorList>
    </citation>
    <scope>NUCLEOTIDE SEQUENCE</scope>
    <source>
        <strain evidence="4">isolate 1-1 / race 1 (BBBD)</strain>
        <strain evidence="5">Isolate 1-1 / race 1 (BBBD)</strain>
    </source>
</reference>
<gene>
    <name evidence="3" type="ORF">PTTG_28308</name>
</gene>
<dbReference type="EnsemblFungi" id="PTTG_28308-t43_1">
    <property type="protein sequence ID" value="PTTG_28308-t43_1-p1"/>
    <property type="gene ID" value="PTTG_28308"/>
</dbReference>
<keyword evidence="5" id="KW-1185">Reference proteome</keyword>
<feature type="non-terminal residue" evidence="3">
    <location>
        <position position="1"/>
    </location>
</feature>
<evidence type="ECO:0000256" key="2">
    <source>
        <dbReference type="SAM" id="SignalP"/>
    </source>
</evidence>
<feature type="compositionally biased region" description="Acidic residues" evidence="1">
    <location>
        <begin position="117"/>
        <end position="126"/>
    </location>
</feature>
<reference evidence="4" key="4">
    <citation type="submission" date="2025-05" db="UniProtKB">
        <authorList>
            <consortium name="EnsemblFungi"/>
        </authorList>
    </citation>
    <scope>IDENTIFICATION</scope>
    <source>
        <strain evidence="4">isolate 1-1 / race 1 (BBBD)</strain>
    </source>
</reference>
<dbReference type="Proteomes" id="UP000005240">
    <property type="component" value="Unassembled WGS sequence"/>
</dbReference>
<feature type="non-terminal residue" evidence="3">
    <location>
        <position position="126"/>
    </location>
</feature>
<feature type="compositionally biased region" description="Basic and acidic residues" evidence="1">
    <location>
        <begin position="94"/>
        <end position="116"/>
    </location>
</feature>
<sequence>AALFVAMLLTKILVASQLLSYYNISAHPLIIQKPLVKRCAEDVGAFKRGKNLADQSLLGRGGSETRDLDGFKNAALAKDDTKAHRDLRKGKGIMIEERKSDSRPTEPDEIRAHFDDSYEMSIEEAK</sequence>
<feature type="region of interest" description="Disordered" evidence="1">
    <location>
        <begin position="90"/>
        <end position="126"/>
    </location>
</feature>
<feature type="signal peptide" evidence="2">
    <location>
        <begin position="1"/>
        <end position="17"/>
    </location>
</feature>
<evidence type="ECO:0000256" key="1">
    <source>
        <dbReference type="SAM" id="MobiDB-lite"/>
    </source>
</evidence>
<feature type="chain" id="PRO_5008109778" evidence="2">
    <location>
        <begin position="18"/>
        <end position="126"/>
    </location>
</feature>
<reference evidence="3" key="1">
    <citation type="submission" date="2009-11" db="EMBL/GenBank/DDBJ databases">
        <authorList>
            <consortium name="The Broad Institute Genome Sequencing Platform"/>
            <person name="Ward D."/>
            <person name="Feldgarden M."/>
            <person name="Earl A."/>
            <person name="Young S.K."/>
            <person name="Zeng Q."/>
            <person name="Koehrsen M."/>
            <person name="Alvarado L."/>
            <person name="Berlin A."/>
            <person name="Bochicchio J."/>
            <person name="Borenstein D."/>
            <person name="Chapman S.B."/>
            <person name="Chen Z."/>
            <person name="Engels R."/>
            <person name="Freedman E."/>
            <person name="Gellesch M."/>
            <person name="Goldberg J."/>
            <person name="Griggs A."/>
            <person name="Gujja S."/>
            <person name="Heilman E."/>
            <person name="Heiman D."/>
            <person name="Hepburn T."/>
            <person name="Howarth C."/>
            <person name="Jen D."/>
            <person name="Larson L."/>
            <person name="Lewis B."/>
            <person name="Mehta T."/>
            <person name="Park D."/>
            <person name="Pearson M."/>
            <person name="Roberts A."/>
            <person name="Saif S."/>
            <person name="Shea T."/>
            <person name="Shenoy N."/>
            <person name="Sisk P."/>
            <person name="Stolte C."/>
            <person name="Sykes S."/>
            <person name="Thomson T."/>
            <person name="Walk T."/>
            <person name="White J."/>
            <person name="Yandava C."/>
            <person name="Izard J."/>
            <person name="Baranova O.V."/>
            <person name="Blanton J.M."/>
            <person name="Tanner A.C."/>
            <person name="Dewhirst F.E."/>
            <person name="Haas B."/>
            <person name="Nusbaum C."/>
            <person name="Birren B."/>
        </authorList>
    </citation>
    <scope>NUCLEOTIDE SEQUENCE [LARGE SCALE GENOMIC DNA]</scope>
    <source>
        <strain evidence="3">1-1 BBBD Race 1</strain>
    </source>
</reference>
<reference evidence="3" key="2">
    <citation type="submission" date="2016-05" db="EMBL/GenBank/DDBJ databases">
        <title>Comparative analysis highlights variable genome content of wheat rusts and divergence of the mating loci.</title>
        <authorList>
            <person name="Cuomo C.A."/>
            <person name="Bakkeren G."/>
            <person name="Szabo L."/>
            <person name="Khalil H."/>
            <person name="Joly D."/>
            <person name="Goldberg J."/>
            <person name="Young S."/>
            <person name="Zeng Q."/>
            <person name="Fellers J."/>
        </authorList>
    </citation>
    <scope>NUCLEOTIDE SEQUENCE [LARGE SCALE GENOMIC DNA]</scope>
    <source>
        <strain evidence="3">1-1 BBBD Race 1</strain>
    </source>
</reference>
<protein>
    <submittedName>
        <fullName evidence="3 4">Uncharacterized protein</fullName>
    </submittedName>
</protein>
<dbReference type="VEuPathDB" id="FungiDB:PTTG_28308"/>
<dbReference type="AlphaFoldDB" id="A0A180GCV3"/>
<evidence type="ECO:0000313" key="5">
    <source>
        <dbReference type="Proteomes" id="UP000005240"/>
    </source>
</evidence>
<evidence type="ECO:0000313" key="4">
    <source>
        <dbReference type="EnsemblFungi" id="PTTG_28308-t43_1-p1"/>
    </source>
</evidence>
<name>A0A180GCV3_PUCT1</name>
<accession>A0A180GCV3</accession>
<keyword evidence="2" id="KW-0732">Signal</keyword>